<name>A0A5N6KQM5_9ROSI</name>
<gene>
    <name evidence="2" type="ORF">FH972_021669</name>
</gene>
<organism evidence="2 3">
    <name type="scientific">Carpinus fangiana</name>
    <dbReference type="NCBI Taxonomy" id="176857"/>
    <lineage>
        <taxon>Eukaryota</taxon>
        <taxon>Viridiplantae</taxon>
        <taxon>Streptophyta</taxon>
        <taxon>Embryophyta</taxon>
        <taxon>Tracheophyta</taxon>
        <taxon>Spermatophyta</taxon>
        <taxon>Magnoliopsida</taxon>
        <taxon>eudicotyledons</taxon>
        <taxon>Gunneridae</taxon>
        <taxon>Pentapetalae</taxon>
        <taxon>rosids</taxon>
        <taxon>fabids</taxon>
        <taxon>Fagales</taxon>
        <taxon>Betulaceae</taxon>
        <taxon>Carpinus</taxon>
    </lineage>
</organism>
<reference evidence="2 3" key="1">
    <citation type="submission" date="2019-06" db="EMBL/GenBank/DDBJ databases">
        <title>A chromosomal-level reference genome of Carpinus fangiana (Coryloideae, Betulaceae).</title>
        <authorList>
            <person name="Yang X."/>
            <person name="Wang Z."/>
            <person name="Zhang L."/>
            <person name="Hao G."/>
            <person name="Liu J."/>
            <person name="Yang Y."/>
        </authorList>
    </citation>
    <scope>NUCLEOTIDE SEQUENCE [LARGE SCALE GENOMIC DNA]</scope>
    <source>
        <strain evidence="2">Cfa_2016G</strain>
        <tissue evidence="2">Leaf</tissue>
    </source>
</reference>
<feature type="compositionally biased region" description="Basic and acidic residues" evidence="1">
    <location>
        <begin position="215"/>
        <end position="236"/>
    </location>
</feature>
<sequence length="369" mass="39937">MSAQADLQAFLRFLTKDAKVPLATALGKVKQFQAAGLPDAVSIASATPAQIREIFDTEDEAADKLAKQVHSAAKRTTKRKAPDESAEAPSARKKQKKKPGLDASPAEIEEALTLPEPSKDLQLISETVLVTNRAPLVLAFAVILLKYTMPEQPLSSRLSLAQAVVSMNSKSKAVSLGIDSGQTAEDEGWGQGQPGVRIMGREIKTMKRWGYDPSASREDLEKLGQEQETAAGKDEEPPLWGLDLEALKKTGGPSADKGVSKLPVHAADSARAYLLKSFASAAKNDSASSEAKSTKAKRVVEEKEQNLGLLLGALDALFGSWAHLDQRELDRRAWAWYVRVRPDVEHGPSGWGNKGEVLLKSILDLRRSE</sequence>
<protein>
    <recommendedName>
        <fullName evidence="4">Impact N-terminal domain-containing protein</fullName>
    </recommendedName>
</protein>
<feature type="region of interest" description="Disordered" evidence="1">
    <location>
        <begin position="68"/>
        <end position="104"/>
    </location>
</feature>
<keyword evidence="3" id="KW-1185">Reference proteome</keyword>
<dbReference type="AlphaFoldDB" id="A0A5N6KQM5"/>
<dbReference type="EMBL" id="VIBQ01000010">
    <property type="protein sequence ID" value="KAB8338724.1"/>
    <property type="molecule type" value="Genomic_DNA"/>
</dbReference>
<dbReference type="Proteomes" id="UP000327013">
    <property type="component" value="Unassembled WGS sequence"/>
</dbReference>
<evidence type="ECO:0000256" key="1">
    <source>
        <dbReference type="SAM" id="MobiDB-lite"/>
    </source>
</evidence>
<dbReference type="OrthoDB" id="514070at2759"/>
<feature type="region of interest" description="Disordered" evidence="1">
    <location>
        <begin position="215"/>
        <end position="237"/>
    </location>
</feature>
<accession>A0A5N6KQM5</accession>
<comment type="caution">
    <text evidence="2">The sequence shown here is derived from an EMBL/GenBank/DDBJ whole genome shotgun (WGS) entry which is preliminary data.</text>
</comment>
<evidence type="ECO:0008006" key="4">
    <source>
        <dbReference type="Google" id="ProtNLM"/>
    </source>
</evidence>
<proteinExistence type="predicted"/>
<evidence type="ECO:0000313" key="2">
    <source>
        <dbReference type="EMBL" id="KAB8338724.1"/>
    </source>
</evidence>
<evidence type="ECO:0000313" key="3">
    <source>
        <dbReference type="Proteomes" id="UP000327013"/>
    </source>
</evidence>